<dbReference type="InterPro" id="IPR004622">
    <property type="entry name" value="DNA_pol_HolB"/>
</dbReference>
<dbReference type="Proteomes" id="UP000176244">
    <property type="component" value="Unassembled WGS sequence"/>
</dbReference>
<keyword evidence="1" id="KW-0808">Transferase</keyword>
<dbReference type="STRING" id="52694.ACWI_13480"/>
<organism evidence="1 2">
    <name type="scientific">Acetobacterium wieringae</name>
    <dbReference type="NCBI Taxonomy" id="52694"/>
    <lineage>
        <taxon>Bacteria</taxon>
        <taxon>Bacillati</taxon>
        <taxon>Bacillota</taxon>
        <taxon>Clostridia</taxon>
        <taxon>Eubacteriales</taxon>
        <taxon>Eubacteriaceae</taxon>
        <taxon>Acetobacterium</taxon>
    </lineage>
</organism>
<comment type="caution">
    <text evidence="1">The sequence shown here is derived from an EMBL/GenBank/DDBJ whole genome shotgun (WGS) entry which is preliminary data.</text>
</comment>
<dbReference type="GO" id="GO:0008408">
    <property type="term" value="F:3'-5' exonuclease activity"/>
    <property type="evidence" value="ECO:0007669"/>
    <property type="project" value="InterPro"/>
</dbReference>
<evidence type="ECO:0000313" key="1">
    <source>
        <dbReference type="EMBL" id="OFV71231.1"/>
    </source>
</evidence>
<dbReference type="PANTHER" id="PTHR11669">
    <property type="entry name" value="REPLICATION FACTOR C / DNA POLYMERASE III GAMMA-TAU SUBUNIT"/>
    <property type="match status" value="1"/>
</dbReference>
<accession>A0A1F2PKH0</accession>
<dbReference type="InterPro" id="IPR050238">
    <property type="entry name" value="DNA_Rep/Repair_Clamp_Loader"/>
</dbReference>
<dbReference type="OrthoDB" id="9810148at2"/>
<name>A0A1F2PKH0_9FIRM</name>
<dbReference type="SUPFAM" id="SSF52540">
    <property type="entry name" value="P-loop containing nucleoside triphosphate hydrolases"/>
    <property type="match status" value="1"/>
</dbReference>
<dbReference type="NCBIfam" id="TIGR00678">
    <property type="entry name" value="holB"/>
    <property type="match status" value="1"/>
</dbReference>
<dbReference type="PANTHER" id="PTHR11669:SF8">
    <property type="entry name" value="DNA POLYMERASE III SUBUNIT DELTA"/>
    <property type="match status" value="1"/>
</dbReference>
<keyword evidence="1" id="KW-0548">Nucleotidyltransferase</keyword>
<dbReference type="InterPro" id="IPR027417">
    <property type="entry name" value="P-loop_NTPase"/>
</dbReference>
<evidence type="ECO:0000313" key="2">
    <source>
        <dbReference type="Proteomes" id="UP000176244"/>
    </source>
</evidence>
<sequence>MFEMIQGHQTITKHLANEIDSQQVSHAYLFSGIDGIGKKKTAQEFAKALLCQDREKPGCGHCPVCLQIEHENYPDVKIIEPKAGVDSIKISQVREMISELAIKPYSGDWRINIIDGAEKMTPEAQNSLLKSLEEPLSYNIFILVTSHPQSILPTIRSRCQSYHFQPLSMVEMEAAFFEQGEFEKQAVTEAVRAAGGSPGMALYLLNNGEIQKERTHYLRELYSLLKGDEIKIFTLAEVLSKDKATSQEMLEFFIHWFYEVNLLLEGHPLPQQGEPNPAHRAYHQLLENEKNQAIIKTLFEMMATIQYNVNLRLQWEKCFIKIMKIQKG</sequence>
<dbReference type="GO" id="GO:0003887">
    <property type="term" value="F:DNA-directed DNA polymerase activity"/>
    <property type="evidence" value="ECO:0007669"/>
    <property type="project" value="UniProtKB-EC"/>
</dbReference>
<proteinExistence type="predicted"/>
<dbReference type="GO" id="GO:0006261">
    <property type="term" value="P:DNA-templated DNA replication"/>
    <property type="evidence" value="ECO:0007669"/>
    <property type="project" value="TreeGrafter"/>
</dbReference>
<gene>
    <name evidence="1" type="primary">dnaX_1</name>
    <name evidence="1" type="ORF">ACWI_13480</name>
</gene>
<dbReference type="EMBL" id="LKEU01000026">
    <property type="protein sequence ID" value="OFV71231.1"/>
    <property type="molecule type" value="Genomic_DNA"/>
</dbReference>
<dbReference type="RefSeq" id="WP_070370674.1">
    <property type="nucleotide sequence ID" value="NZ_JBCFAW010000002.1"/>
</dbReference>
<dbReference type="Pfam" id="PF13177">
    <property type="entry name" value="DNA_pol3_delta2"/>
    <property type="match status" value="1"/>
</dbReference>
<dbReference type="AlphaFoldDB" id="A0A1F2PKH0"/>
<dbReference type="EC" id="2.7.7.7" evidence="1"/>
<protein>
    <submittedName>
        <fullName evidence="1">DNA polymerase III subunit tau</fullName>
        <ecNumber evidence="1">2.7.7.7</ecNumber>
    </submittedName>
</protein>
<dbReference type="Gene3D" id="3.40.50.300">
    <property type="entry name" value="P-loop containing nucleotide triphosphate hydrolases"/>
    <property type="match status" value="1"/>
</dbReference>
<reference evidence="1 2" key="1">
    <citation type="submission" date="2015-09" db="EMBL/GenBank/DDBJ databases">
        <title>Genome sequence of Acetobacterium wieringae DSM 1911.</title>
        <authorList>
            <person name="Poehlein A."/>
            <person name="Bengelsdorf F.R."/>
            <person name="Schiel-Bengelsdorf B."/>
            <person name="Duerre P."/>
            <person name="Daniel R."/>
        </authorList>
    </citation>
    <scope>NUCLEOTIDE SEQUENCE [LARGE SCALE GENOMIC DNA]</scope>
    <source>
        <strain evidence="1 2">DSM 1911</strain>
    </source>
</reference>